<dbReference type="Pfam" id="PF01965">
    <property type="entry name" value="DJ-1_PfpI"/>
    <property type="match status" value="1"/>
</dbReference>
<dbReference type="InterPro" id="IPR002818">
    <property type="entry name" value="DJ-1/PfpI"/>
</dbReference>
<feature type="chain" id="PRO_5043511765" evidence="1">
    <location>
        <begin position="22"/>
        <end position="237"/>
    </location>
</feature>
<dbReference type="PANTHER" id="PTHR43130:SF15">
    <property type="entry name" value="THIJ_PFPI FAMILY PROTEIN (AFU_ORTHOLOGUE AFUA_5G14240)"/>
    <property type="match status" value="1"/>
</dbReference>
<keyword evidence="1" id="KW-0732">Signal</keyword>
<feature type="domain" description="DJ-1/PfpI" evidence="2">
    <location>
        <begin position="5"/>
        <end position="205"/>
    </location>
</feature>
<accession>A0AAX4PJH5</accession>
<gene>
    <name evidence="3" type="ORF">HKI87_14g78460</name>
</gene>
<dbReference type="PANTHER" id="PTHR43130">
    <property type="entry name" value="ARAC-FAMILY TRANSCRIPTIONAL REGULATOR"/>
    <property type="match status" value="1"/>
</dbReference>
<dbReference type="InterPro" id="IPR029062">
    <property type="entry name" value="Class_I_gatase-like"/>
</dbReference>
<dbReference type="InterPro" id="IPR052158">
    <property type="entry name" value="INH-QAR"/>
</dbReference>
<reference evidence="3 4" key="1">
    <citation type="submission" date="2024-03" db="EMBL/GenBank/DDBJ databases">
        <title>Complete genome sequence of the green alga Chloropicon roscoffensis RCC1871.</title>
        <authorList>
            <person name="Lemieux C."/>
            <person name="Pombert J.-F."/>
            <person name="Otis C."/>
            <person name="Turmel M."/>
        </authorList>
    </citation>
    <scope>NUCLEOTIDE SEQUENCE [LARGE SCALE GENOMIC DNA]</scope>
    <source>
        <strain evidence="3 4">RCC1871</strain>
    </source>
</reference>
<evidence type="ECO:0000313" key="3">
    <source>
        <dbReference type="EMBL" id="WZN66281.1"/>
    </source>
</evidence>
<evidence type="ECO:0000256" key="1">
    <source>
        <dbReference type="SAM" id="SignalP"/>
    </source>
</evidence>
<feature type="signal peptide" evidence="1">
    <location>
        <begin position="1"/>
        <end position="21"/>
    </location>
</feature>
<dbReference type="Gene3D" id="3.40.50.880">
    <property type="match status" value="1"/>
</dbReference>
<sequence>MPRIVACLLFPGFELLDVAAPLELLGAVGQETLQFRYVTTTGGENVQSSLMEASGSGQGGPRLQADFEMAPDGAIRALGGGRNEDAIRPNVLFVPGGVGTRRLVSGDDEQGVLSWIADCVQHCEIVFSVCTGSWVLARAGVLDGLEATSNKAVLRLGQPQRDRPQVMWQASARWVVATAQRDGREQVVVTSSGVSAGGDAALAVVAMVAGQGRAREIAAAAEWLWNEDPNEDPFALE</sequence>
<evidence type="ECO:0000313" key="4">
    <source>
        <dbReference type="Proteomes" id="UP001472866"/>
    </source>
</evidence>
<name>A0AAX4PJH5_9CHLO</name>
<protein>
    <submittedName>
        <fullName evidence="3">DJ-1_PfpI domain-containing protein</fullName>
    </submittedName>
</protein>
<keyword evidence="4" id="KW-1185">Reference proteome</keyword>
<dbReference type="AlphaFoldDB" id="A0AAX4PJH5"/>
<dbReference type="SUPFAM" id="SSF52317">
    <property type="entry name" value="Class I glutamine amidotransferase-like"/>
    <property type="match status" value="1"/>
</dbReference>
<dbReference type="EMBL" id="CP151514">
    <property type="protein sequence ID" value="WZN66281.1"/>
    <property type="molecule type" value="Genomic_DNA"/>
</dbReference>
<dbReference type="Proteomes" id="UP001472866">
    <property type="component" value="Chromosome 14"/>
</dbReference>
<evidence type="ECO:0000259" key="2">
    <source>
        <dbReference type="Pfam" id="PF01965"/>
    </source>
</evidence>
<proteinExistence type="predicted"/>
<organism evidence="3 4">
    <name type="scientific">Chloropicon roscoffensis</name>
    <dbReference type="NCBI Taxonomy" id="1461544"/>
    <lineage>
        <taxon>Eukaryota</taxon>
        <taxon>Viridiplantae</taxon>
        <taxon>Chlorophyta</taxon>
        <taxon>Chloropicophyceae</taxon>
        <taxon>Chloropicales</taxon>
        <taxon>Chloropicaceae</taxon>
        <taxon>Chloropicon</taxon>
    </lineage>
</organism>